<reference evidence="1 2" key="1">
    <citation type="submission" date="2021-07" db="EMBL/GenBank/DDBJ databases">
        <title>Draft genome sequence of carbapenem-resistant Aeromonas spp. in Japan.</title>
        <authorList>
            <person name="Maehana S."/>
            <person name="Suzuki M."/>
            <person name="Kitasato H."/>
        </authorList>
    </citation>
    <scope>NUCLEOTIDE SEQUENCE [LARGE SCALE GENOMIC DNA]</scope>
    <source>
        <strain evidence="1 2">KAM382</strain>
    </source>
</reference>
<evidence type="ECO:0000313" key="2">
    <source>
        <dbReference type="Proteomes" id="UP000737420"/>
    </source>
</evidence>
<dbReference type="Pfam" id="PF05309">
    <property type="entry name" value="TraE"/>
    <property type="match status" value="1"/>
</dbReference>
<evidence type="ECO:0000313" key="1">
    <source>
        <dbReference type="EMBL" id="GJB92315.1"/>
    </source>
</evidence>
<organism evidence="1 2">
    <name type="scientific">Aeromonas caviae</name>
    <name type="common">Aeromonas punctata</name>
    <dbReference type="NCBI Taxonomy" id="648"/>
    <lineage>
        <taxon>Bacteria</taxon>
        <taxon>Pseudomonadati</taxon>
        <taxon>Pseudomonadota</taxon>
        <taxon>Gammaproteobacteria</taxon>
        <taxon>Aeromonadales</taxon>
        <taxon>Aeromonadaceae</taxon>
        <taxon>Aeromonas</taxon>
    </lineage>
</organism>
<gene>
    <name evidence="1" type="ORF">KAM382_23760</name>
</gene>
<dbReference type="InterPro" id="IPR007973">
    <property type="entry name" value="Pilus_assembly_TraE"/>
</dbReference>
<dbReference type="AlphaFoldDB" id="A0ABD0B8U1"/>
<comment type="caution">
    <text evidence="1">The sequence shown here is derived from an EMBL/GenBank/DDBJ whole genome shotgun (WGS) entry which is preliminary data.</text>
</comment>
<protein>
    <submittedName>
        <fullName evidence="1">Uncharacterized protein</fullName>
    </submittedName>
</protein>
<dbReference type="Proteomes" id="UP000737420">
    <property type="component" value="Unassembled WGS sequence"/>
</dbReference>
<accession>A0ABD0B8U1</accession>
<dbReference type="EMBL" id="BPOP01000022">
    <property type="protein sequence ID" value="GJB92315.1"/>
    <property type="molecule type" value="Genomic_DNA"/>
</dbReference>
<name>A0ABD0B8U1_AERCA</name>
<dbReference type="RefSeq" id="WP_190284489.1">
    <property type="nucleotide sequence ID" value="NZ_AP024404.1"/>
</dbReference>
<proteinExistence type="predicted"/>
<sequence length="220" mass="24272">MPIRAIIAKLSGKKPEKETRKKDGLLNDTQRVEADRKLIKICAILAVALGALNYQAIEDMKKESKTVLVPFGVRAGDMWVSGTDASNSYLRRVADLIIANYKNVSASSVSYKYADLLTLTDSATSGVLRSKLMAKAAEVKLYPSISYSAELIYDKPLEVKAVLPETLDKPLQSVKDPYLMTIPVSAYRHVGDQRQPGKTIAIKVYYTIKNGQFSLLDIEG</sequence>